<dbReference type="GO" id="GO:1904680">
    <property type="term" value="F:peptide transmembrane transporter activity"/>
    <property type="evidence" value="ECO:0007669"/>
    <property type="project" value="TreeGrafter"/>
</dbReference>
<accession>A0A212QUT2</accession>
<dbReference type="Gene3D" id="3.10.105.10">
    <property type="entry name" value="Dipeptide-binding Protein, Domain 3"/>
    <property type="match status" value="1"/>
</dbReference>
<protein>
    <submittedName>
        <fullName evidence="8">ABC-type transport system, substrate-binding protein</fullName>
    </submittedName>
</protein>
<gene>
    <name evidence="8" type="ORF">SAMN02746019_00006410</name>
</gene>
<dbReference type="InterPro" id="IPR039424">
    <property type="entry name" value="SBP_5"/>
</dbReference>
<dbReference type="PROSITE" id="PS01040">
    <property type="entry name" value="SBP_BACTERIAL_5"/>
    <property type="match status" value="1"/>
</dbReference>
<evidence type="ECO:0000256" key="4">
    <source>
        <dbReference type="ARBA" id="ARBA00022729"/>
    </source>
</evidence>
<feature type="domain" description="Solute-binding protein family 5" evidence="7">
    <location>
        <begin position="489"/>
        <end position="543"/>
    </location>
</feature>
<dbReference type="GO" id="GO:0005886">
    <property type="term" value="C:plasma membrane"/>
    <property type="evidence" value="ECO:0007669"/>
    <property type="project" value="UniProtKB-SubCell"/>
</dbReference>
<feature type="domain" description="Solute-binding protein family 5" evidence="7">
    <location>
        <begin position="63"/>
        <end position="364"/>
    </location>
</feature>
<reference evidence="9" key="1">
    <citation type="submission" date="2017-06" db="EMBL/GenBank/DDBJ databases">
        <authorList>
            <person name="Varghese N."/>
            <person name="Submissions S."/>
        </authorList>
    </citation>
    <scope>NUCLEOTIDE SEQUENCE [LARGE SCALE GENOMIC DNA]</scope>
    <source>
        <strain evidence="9">JAD2</strain>
    </source>
</reference>
<dbReference type="AlphaFoldDB" id="A0A212QUT2"/>
<feature type="signal peptide" evidence="6">
    <location>
        <begin position="1"/>
        <end position="20"/>
    </location>
</feature>
<dbReference type="InterPro" id="IPR023765">
    <property type="entry name" value="SBP_5_CS"/>
</dbReference>
<evidence type="ECO:0000256" key="2">
    <source>
        <dbReference type="ARBA" id="ARBA00005695"/>
    </source>
</evidence>
<dbReference type="Gene3D" id="3.90.76.10">
    <property type="entry name" value="Dipeptide-binding Protein, Domain 1"/>
    <property type="match status" value="1"/>
</dbReference>
<dbReference type="Pfam" id="PF00496">
    <property type="entry name" value="SBP_bac_5"/>
    <property type="match status" value="2"/>
</dbReference>
<dbReference type="GO" id="GO:0015833">
    <property type="term" value="P:peptide transport"/>
    <property type="evidence" value="ECO:0007669"/>
    <property type="project" value="TreeGrafter"/>
</dbReference>
<dbReference type="Gene3D" id="3.40.190.10">
    <property type="entry name" value="Periplasmic binding protein-like II"/>
    <property type="match status" value="1"/>
</dbReference>
<dbReference type="Proteomes" id="UP000197025">
    <property type="component" value="Unassembled WGS sequence"/>
</dbReference>
<dbReference type="RefSeq" id="WP_088570911.1">
    <property type="nucleotide sequence ID" value="NZ_FYEK01000024.1"/>
</dbReference>
<name>A0A212QUT2_9CHLR</name>
<dbReference type="SUPFAM" id="SSF53850">
    <property type="entry name" value="Periplasmic binding protein-like II"/>
    <property type="match status" value="2"/>
</dbReference>
<dbReference type="PANTHER" id="PTHR30290">
    <property type="entry name" value="PERIPLASMIC BINDING COMPONENT OF ABC TRANSPORTER"/>
    <property type="match status" value="1"/>
</dbReference>
<comment type="similarity">
    <text evidence="2">Belongs to the bacterial solute-binding protein 5 family.</text>
</comment>
<evidence type="ECO:0000256" key="6">
    <source>
        <dbReference type="SAM" id="SignalP"/>
    </source>
</evidence>
<dbReference type="PROSITE" id="PS51257">
    <property type="entry name" value="PROKAR_LIPOPROTEIN"/>
    <property type="match status" value="1"/>
</dbReference>
<dbReference type="PANTHER" id="PTHR30290:SF9">
    <property type="entry name" value="OLIGOPEPTIDE-BINDING PROTEIN APPA"/>
    <property type="match status" value="1"/>
</dbReference>
<keyword evidence="9" id="KW-1185">Reference proteome</keyword>
<sequence>MRRKSLVVARVLVLLALALAACAPGATPTPTATVPPPTPTPPPATPTPAFQPMKVEAPDCNYGGEFKAIEAVDQYTVRFTLCYPDPAFPSKVAFAAFAIQDKDYLDANGGDTVKMSEKPNGTGPYKVKEWIRGDRIIFEANPDYWGEKPKAKTLVFRWSKEAAARLLELQAGTVDGIDNPNPEDFEVIQKDPNLQLYIRPPLNIAYLGLNNNHPPLDNEKVRQAIAMAIDRERLVKNFYPAGSMVAEQFVPPALKPGYTEGLKWYDYNPQEAKRLLAEAGYPNGFDITLSYRDVVRGYLPRPGQVAQDIQAQLAEVGIRVKIKVMESGAFLDSVAAGNEPMYLLGWLADYPDATNFYDYHFANEANLQFGKLFPDLVEEIRAAARLSDPAARQKHYDKVNELIKQHVPMVPLAHGVAAAAFKATVKGAHASPLNNERFSVMDPGKDELVWMQNAEPIALWCADETDGETFRACIQVYEPLLDYKVGGVEVVPALAERYEANADLTVWTFYLRKGVKFHNGAELDANDVVATFKAQWDAKDPNHKGRTGTFEYFSAFFGSFLNAEK</sequence>
<proteinExistence type="inferred from homology"/>
<evidence type="ECO:0000256" key="5">
    <source>
        <dbReference type="SAM" id="MobiDB-lite"/>
    </source>
</evidence>
<evidence type="ECO:0000256" key="3">
    <source>
        <dbReference type="ARBA" id="ARBA00022448"/>
    </source>
</evidence>
<evidence type="ECO:0000313" key="9">
    <source>
        <dbReference type="Proteomes" id="UP000197025"/>
    </source>
</evidence>
<keyword evidence="3" id="KW-0813">Transport</keyword>
<comment type="subcellular location">
    <subcellularLocation>
        <location evidence="1">Cell membrane</location>
        <topology evidence="1">Lipid-anchor</topology>
    </subcellularLocation>
</comment>
<dbReference type="OrthoDB" id="137511at2"/>
<feature type="compositionally biased region" description="Pro residues" evidence="5">
    <location>
        <begin position="33"/>
        <end position="46"/>
    </location>
</feature>
<feature type="region of interest" description="Disordered" evidence="5">
    <location>
        <begin position="28"/>
        <end position="50"/>
    </location>
</feature>
<evidence type="ECO:0000259" key="7">
    <source>
        <dbReference type="Pfam" id="PF00496"/>
    </source>
</evidence>
<feature type="chain" id="PRO_5013166045" evidence="6">
    <location>
        <begin position="21"/>
        <end position="565"/>
    </location>
</feature>
<dbReference type="InterPro" id="IPR000914">
    <property type="entry name" value="SBP_5_dom"/>
</dbReference>
<dbReference type="EMBL" id="FYEK01000024">
    <property type="protein sequence ID" value="SNB63447.1"/>
    <property type="molecule type" value="Genomic_DNA"/>
</dbReference>
<organism evidence="8 9">
    <name type="scientific">Thermoflexus hugenholtzii JAD2</name>
    <dbReference type="NCBI Taxonomy" id="877466"/>
    <lineage>
        <taxon>Bacteria</taxon>
        <taxon>Bacillati</taxon>
        <taxon>Chloroflexota</taxon>
        <taxon>Thermoflexia</taxon>
        <taxon>Thermoflexales</taxon>
        <taxon>Thermoflexaceae</taxon>
        <taxon>Thermoflexus</taxon>
    </lineage>
</organism>
<evidence type="ECO:0000313" key="8">
    <source>
        <dbReference type="EMBL" id="SNB63447.1"/>
    </source>
</evidence>
<evidence type="ECO:0000256" key="1">
    <source>
        <dbReference type="ARBA" id="ARBA00004193"/>
    </source>
</evidence>
<keyword evidence="4 6" id="KW-0732">Signal</keyword>
<dbReference type="InParanoid" id="A0A212QUT2"/>